<evidence type="ECO:0000313" key="1">
    <source>
        <dbReference type="EMBL" id="QTX13989.1"/>
    </source>
</evidence>
<organism evidence="1">
    <name type="scientific">Klebsiella pneumoniae</name>
    <dbReference type="NCBI Taxonomy" id="573"/>
    <lineage>
        <taxon>Bacteria</taxon>
        <taxon>Pseudomonadati</taxon>
        <taxon>Pseudomonadota</taxon>
        <taxon>Gammaproteobacteria</taxon>
        <taxon>Enterobacterales</taxon>
        <taxon>Enterobacteriaceae</taxon>
        <taxon>Klebsiella/Raoultella group</taxon>
        <taxon>Klebsiella</taxon>
        <taxon>Klebsiella pneumoniae complex</taxon>
    </lineage>
</organism>
<dbReference type="AlphaFoldDB" id="A0A8B0SSM9"/>
<geneLocation type="plasmid" evidence="1">
    <name>p17-15-vir-like</name>
</geneLocation>
<dbReference type="EMBL" id="MN956836">
    <property type="protein sequence ID" value="QTX13989.1"/>
    <property type="molecule type" value="Genomic_DNA"/>
</dbReference>
<keyword evidence="1" id="KW-0614">Plasmid</keyword>
<sequence length="59" mass="6920">MFLLQTRLTDVKIWNLVNDGYTYAEAIDRVYEEELVQLGMKNKAGCFKEKKGHKPLFLL</sequence>
<accession>A0A8B0SSM9</accession>
<name>A0A8B0SSM9_KLEPN</name>
<reference evidence="1" key="1">
    <citation type="submission" date="2020-01" db="EMBL/GenBank/DDBJ databases">
        <authorList>
            <person name="Qin S."/>
        </authorList>
    </citation>
    <scope>NUCLEOTIDE SEQUENCE</scope>
    <source>
        <strain evidence="1">CVir17-16-YZ6g</strain>
        <plasmid evidence="1">p17-15-vir-like</plasmid>
    </source>
</reference>
<protein>
    <submittedName>
        <fullName evidence="1">IncF plasmid conjugative transfer pilus assembly protein TraC</fullName>
    </submittedName>
</protein>
<proteinExistence type="predicted"/>